<organism evidence="1 2">
    <name type="scientific">Chryseobacterium gilvum</name>
    <dbReference type="NCBI Taxonomy" id="2976534"/>
    <lineage>
        <taxon>Bacteria</taxon>
        <taxon>Pseudomonadati</taxon>
        <taxon>Bacteroidota</taxon>
        <taxon>Flavobacteriia</taxon>
        <taxon>Flavobacteriales</taxon>
        <taxon>Weeksellaceae</taxon>
        <taxon>Chryseobacterium group</taxon>
        <taxon>Chryseobacterium</taxon>
    </lineage>
</organism>
<evidence type="ECO:0000313" key="2">
    <source>
        <dbReference type="Proteomes" id="UP001208114"/>
    </source>
</evidence>
<evidence type="ECO:0000313" key="1">
    <source>
        <dbReference type="EMBL" id="MCU7614248.1"/>
    </source>
</evidence>
<sequence length="326" mass="38211">MVLNILFSYNRAIQLDYLLQSILSRFKISYKVVIMYHTSGDHKKGYDLLKKKYAKYSNISFVERKKVFFDSSYIHVINTKENRNFFRAKNFFTKNADNFKGLLQKIIAQHDDCEFVMFNTDDGVFYEDVIISDEVFDIIRKNPGEASYRLYVGENLEGQPDYLQKKNTYYQWDYYADKNIHHWSYPFSVDGTIYHSKGLLKQLKKIAYHNPVTLEENAFQYIRKNKIFSIGLSPIKSQLVATKLNRVSVDTLNPTIHIKPEFLNEKFIDGYTLKLVIPKHIDNANIVPDEIYLIKGDQKELIYSLDEQGKKVQSLLGIEGAKEQLE</sequence>
<name>A0ABT2VW65_9FLAO</name>
<dbReference type="EMBL" id="JAOTEN010000002">
    <property type="protein sequence ID" value="MCU7614248.1"/>
    <property type="molecule type" value="Genomic_DNA"/>
</dbReference>
<keyword evidence="2" id="KW-1185">Reference proteome</keyword>
<proteinExistence type="predicted"/>
<dbReference type="Proteomes" id="UP001208114">
    <property type="component" value="Unassembled WGS sequence"/>
</dbReference>
<accession>A0ABT2VW65</accession>
<dbReference type="RefSeq" id="WP_262990136.1">
    <property type="nucleotide sequence ID" value="NZ_JAOTEN010000002.1"/>
</dbReference>
<gene>
    <name evidence="1" type="ORF">N0B16_07350</name>
</gene>
<reference evidence="2" key="1">
    <citation type="submission" date="2023-07" db="EMBL/GenBank/DDBJ databases">
        <title>Chryseobacterium sp. GMJ5 Genome sequencing and assembly.</title>
        <authorList>
            <person name="Jung Y."/>
        </authorList>
    </citation>
    <scope>NUCLEOTIDE SEQUENCE [LARGE SCALE GENOMIC DNA]</scope>
    <source>
        <strain evidence="2">GMJ5</strain>
    </source>
</reference>
<protein>
    <submittedName>
        <fullName evidence="1">Uncharacterized protein</fullName>
    </submittedName>
</protein>
<comment type="caution">
    <text evidence="1">The sequence shown here is derived from an EMBL/GenBank/DDBJ whole genome shotgun (WGS) entry which is preliminary data.</text>
</comment>